<evidence type="ECO:0000313" key="1">
    <source>
        <dbReference type="EMBL" id="CAG8757748.1"/>
    </source>
</evidence>
<organism evidence="1 2">
    <name type="scientific">Funneliformis caledonium</name>
    <dbReference type="NCBI Taxonomy" id="1117310"/>
    <lineage>
        <taxon>Eukaryota</taxon>
        <taxon>Fungi</taxon>
        <taxon>Fungi incertae sedis</taxon>
        <taxon>Mucoromycota</taxon>
        <taxon>Glomeromycotina</taxon>
        <taxon>Glomeromycetes</taxon>
        <taxon>Glomerales</taxon>
        <taxon>Glomeraceae</taxon>
        <taxon>Funneliformis</taxon>
    </lineage>
</organism>
<keyword evidence="2" id="KW-1185">Reference proteome</keyword>
<protein>
    <submittedName>
        <fullName evidence="1">10771_t:CDS:1</fullName>
    </submittedName>
</protein>
<proteinExistence type="predicted"/>
<dbReference type="EMBL" id="CAJVPQ010021180">
    <property type="protein sequence ID" value="CAG8757748.1"/>
    <property type="molecule type" value="Genomic_DNA"/>
</dbReference>
<sequence>QTSDNLLQTEATASSERLFLYIFNAQRIVISSSVVLRFVSVVFLRLDYDSM</sequence>
<reference evidence="1" key="1">
    <citation type="submission" date="2021-06" db="EMBL/GenBank/DDBJ databases">
        <authorList>
            <person name="Kallberg Y."/>
            <person name="Tangrot J."/>
            <person name="Rosling A."/>
        </authorList>
    </citation>
    <scope>NUCLEOTIDE SEQUENCE</scope>
    <source>
        <strain evidence="1">UK204</strain>
    </source>
</reference>
<dbReference type="AlphaFoldDB" id="A0A9N9NRR4"/>
<name>A0A9N9NRR4_9GLOM</name>
<dbReference type="Proteomes" id="UP000789570">
    <property type="component" value="Unassembled WGS sequence"/>
</dbReference>
<feature type="non-terminal residue" evidence="1">
    <location>
        <position position="51"/>
    </location>
</feature>
<comment type="caution">
    <text evidence="1">The sequence shown here is derived from an EMBL/GenBank/DDBJ whole genome shotgun (WGS) entry which is preliminary data.</text>
</comment>
<feature type="non-terminal residue" evidence="1">
    <location>
        <position position="1"/>
    </location>
</feature>
<evidence type="ECO:0000313" key="2">
    <source>
        <dbReference type="Proteomes" id="UP000789570"/>
    </source>
</evidence>
<gene>
    <name evidence="1" type="ORF">FCALED_LOCUS16729</name>
</gene>
<accession>A0A9N9NRR4</accession>